<dbReference type="InterPro" id="IPR003959">
    <property type="entry name" value="ATPase_AAA_core"/>
</dbReference>
<dbReference type="PROSITE" id="PS01046">
    <property type="entry name" value="LON_SER"/>
    <property type="match status" value="1"/>
</dbReference>
<dbReference type="PIRSF" id="PIRSF001174">
    <property type="entry name" value="Lon_proteas"/>
    <property type="match status" value="1"/>
</dbReference>
<keyword evidence="6 9" id="KW-0720">Serine protease</keyword>
<dbReference type="SUPFAM" id="SSF54211">
    <property type="entry name" value="Ribosomal protein S5 domain 2-like"/>
    <property type="match status" value="1"/>
</dbReference>
<evidence type="ECO:0000256" key="6">
    <source>
        <dbReference type="ARBA" id="ARBA00022825"/>
    </source>
</evidence>
<dbReference type="InterPro" id="IPR027543">
    <property type="entry name" value="Lon_bac"/>
</dbReference>
<dbReference type="InterPro" id="IPR054594">
    <property type="entry name" value="Lon_lid"/>
</dbReference>
<dbReference type="HAMAP" id="MF_01973">
    <property type="entry name" value="lon_bact"/>
    <property type="match status" value="1"/>
</dbReference>
<comment type="catalytic activity">
    <reaction evidence="9 10 11">
        <text>Hydrolysis of proteins in presence of ATP.</text>
        <dbReference type="EC" id="3.4.21.53"/>
    </reaction>
</comment>
<dbReference type="Proteomes" id="UP001501508">
    <property type="component" value="Unassembled WGS sequence"/>
</dbReference>
<evidence type="ECO:0000256" key="1">
    <source>
        <dbReference type="ARBA" id="ARBA00004496"/>
    </source>
</evidence>
<feature type="domain" description="Lon N-terminal" evidence="15">
    <location>
        <begin position="53"/>
        <end position="252"/>
    </location>
</feature>
<dbReference type="SMART" id="SM00382">
    <property type="entry name" value="AAA"/>
    <property type="match status" value="1"/>
</dbReference>
<dbReference type="EC" id="3.4.21.53" evidence="9 10"/>
<keyword evidence="17" id="KW-1185">Reference proteome</keyword>
<dbReference type="InterPro" id="IPR027417">
    <property type="entry name" value="P-loop_NTPase"/>
</dbReference>
<evidence type="ECO:0000256" key="13">
    <source>
        <dbReference type="SAM" id="Coils"/>
    </source>
</evidence>
<evidence type="ECO:0000256" key="2">
    <source>
        <dbReference type="ARBA" id="ARBA00022490"/>
    </source>
</evidence>
<feature type="coiled-coil region" evidence="13">
    <location>
        <begin position="238"/>
        <end position="265"/>
    </location>
</feature>
<evidence type="ECO:0000256" key="10">
    <source>
        <dbReference type="PIRNR" id="PIRNR001174"/>
    </source>
</evidence>
<dbReference type="InterPro" id="IPR003593">
    <property type="entry name" value="AAA+_ATPase"/>
</dbReference>
<organism evidence="16 17">
    <name type="scientific">Ravibacter arvi</name>
    <dbReference type="NCBI Taxonomy" id="2051041"/>
    <lineage>
        <taxon>Bacteria</taxon>
        <taxon>Pseudomonadati</taxon>
        <taxon>Bacteroidota</taxon>
        <taxon>Cytophagia</taxon>
        <taxon>Cytophagales</taxon>
        <taxon>Spirosomataceae</taxon>
        <taxon>Ravibacter</taxon>
    </lineage>
</organism>
<dbReference type="PRINTS" id="PR00830">
    <property type="entry name" value="ENDOLAPTASE"/>
</dbReference>
<feature type="domain" description="Lon proteolytic" evidence="14">
    <location>
        <begin position="639"/>
        <end position="820"/>
    </location>
</feature>
<evidence type="ECO:0000256" key="3">
    <source>
        <dbReference type="ARBA" id="ARBA00022670"/>
    </source>
</evidence>
<dbReference type="InterPro" id="IPR020568">
    <property type="entry name" value="Ribosomal_Su5_D2-typ_SF"/>
</dbReference>
<dbReference type="Gene3D" id="2.30.130.40">
    <property type="entry name" value="LON domain-like"/>
    <property type="match status" value="1"/>
</dbReference>
<dbReference type="PANTHER" id="PTHR10046">
    <property type="entry name" value="ATP DEPENDENT LON PROTEASE FAMILY MEMBER"/>
    <property type="match status" value="1"/>
</dbReference>
<comment type="caution">
    <text evidence="16">The sequence shown here is derived from an EMBL/GenBank/DDBJ whole genome shotgun (WGS) entry which is preliminary data.</text>
</comment>
<comment type="subcellular location">
    <subcellularLocation>
        <location evidence="1 9 10">Cytoplasm</location>
    </subcellularLocation>
</comment>
<keyword evidence="4 9" id="KW-0547">Nucleotide-binding</keyword>
<dbReference type="Pfam" id="PF22667">
    <property type="entry name" value="Lon_lid"/>
    <property type="match status" value="1"/>
</dbReference>
<keyword evidence="2 9" id="KW-0963">Cytoplasm</keyword>
<dbReference type="SUPFAM" id="SSF52540">
    <property type="entry name" value="P-loop containing nucleoside triphosphate hydrolases"/>
    <property type="match status" value="1"/>
</dbReference>
<feature type="active site" evidence="9 11">
    <location>
        <position position="769"/>
    </location>
</feature>
<dbReference type="InterPro" id="IPR003111">
    <property type="entry name" value="Lon_prtase_N"/>
</dbReference>
<dbReference type="Gene3D" id="1.10.8.60">
    <property type="match status" value="1"/>
</dbReference>
<evidence type="ECO:0000313" key="16">
    <source>
        <dbReference type="EMBL" id="GAA4446946.1"/>
    </source>
</evidence>
<comment type="subunit">
    <text evidence="9 10">Homohexamer. Organized in a ring with a central cavity.</text>
</comment>
<dbReference type="InterPro" id="IPR004815">
    <property type="entry name" value="Lon_bac/euk-typ"/>
</dbReference>
<dbReference type="NCBIfam" id="TIGR00763">
    <property type="entry name" value="lon"/>
    <property type="match status" value="1"/>
</dbReference>
<evidence type="ECO:0000256" key="7">
    <source>
        <dbReference type="ARBA" id="ARBA00022840"/>
    </source>
</evidence>
<dbReference type="Pfam" id="PF02190">
    <property type="entry name" value="LON_substr_bdg"/>
    <property type="match status" value="1"/>
</dbReference>
<evidence type="ECO:0000259" key="14">
    <source>
        <dbReference type="PROSITE" id="PS51786"/>
    </source>
</evidence>
<dbReference type="Gene3D" id="1.20.58.1480">
    <property type="match status" value="1"/>
</dbReference>
<dbReference type="InterPro" id="IPR015947">
    <property type="entry name" value="PUA-like_sf"/>
</dbReference>
<keyword evidence="13" id="KW-0175">Coiled coil</keyword>
<dbReference type="Gene3D" id="3.30.230.10">
    <property type="match status" value="1"/>
</dbReference>
<sequence>MQLRLFGTMFMKFENSEIYNRLLLPEGDLDSLEIIPIGGLDGKEEPLNLPDELPILPIRQTVLFPGMVIPVTVVRQKAIRLVKRIYRNSDFNQRILGVVTQAKPQKEDPTSEDLFKVGTVAHILKMIVLPDGNVTIIVQGRQRFRIDQIIREEPNITAKITPIEDKFSTGNRKESKALIQSLRDSALRIFRLNPEIPQEARIALDNIESPVFLIHFLSSNLNVDVKEKQGLLEEENAQKQANLLLQLLLREIEMLELKKEIQTKASSDIDAQQRDYFLRQQIKVLHDELGIDSPEREIDDLRAKALAKKWPESVMQHFDKELSKLLRINPMAPEYPVTLTYLETLIDLPWDHFTKDNFDLARAQKILDSDHFGLEEVKERIIEYLAVLKLKNNLKAPILCLYGPPGVGKTSLGKSIAKALNREYIRMALGGLHDEAEIRGHRKTYIGAMPGKIITNIKKAGTSNPVFILDEIDKVSSDFRGDPSSALLEVLDPEQNSAFTDNYLEVEYDLSKVLFVATANSLETINYALRDRMEIIEITGYTIEEKLQIAKKYLLPKQRKDHGLKASDVKIDDGGLLKIIEGYTRESGVRSLERKIGAVVRKIAKSVAMEEAYNKSIKAADIEKYLGAETFDKDIYQNDDIAGVVTGLAWTSVGGEILSIESSLHRGKGTLTLSGQLGDVMKESAVAALSYLKAHSAKLNIDYRIFNAYDLHIHVPAGAVPKDGPSAGITMLTSIASIFTQRKVRPFLAMTGEITLRGKVLPVGGIKEKILAARRMGIKEIIMCSRNRKDVEEVKASYIENLVFHYVDTVDEVLQIALLPEKVSEPLEFILDAPQETGSTGKTPEPVVVI</sequence>
<evidence type="ECO:0000256" key="4">
    <source>
        <dbReference type="ARBA" id="ARBA00022741"/>
    </source>
</evidence>
<evidence type="ECO:0000256" key="12">
    <source>
        <dbReference type="RuleBase" id="RU000591"/>
    </source>
</evidence>
<evidence type="ECO:0000256" key="11">
    <source>
        <dbReference type="PROSITE-ProRule" id="PRU01122"/>
    </source>
</evidence>
<reference evidence="17" key="1">
    <citation type="journal article" date="2019" name="Int. J. Syst. Evol. Microbiol.">
        <title>The Global Catalogue of Microorganisms (GCM) 10K type strain sequencing project: providing services to taxonomists for standard genome sequencing and annotation.</title>
        <authorList>
            <consortium name="The Broad Institute Genomics Platform"/>
            <consortium name="The Broad Institute Genome Sequencing Center for Infectious Disease"/>
            <person name="Wu L."/>
            <person name="Ma J."/>
        </authorList>
    </citation>
    <scope>NUCLEOTIDE SEQUENCE [LARGE SCALE GENOMIC DNA]</scope>
    <source>
        <strain evidence="17">JCM 31920</strain>
    </source>
</reference>
<keyword evidence="7 9" id="KW-0067">ATP-binding</keyword>
<gene>
    <name evidence="9 16" type="primary">lon</name>
    <name evidence="16" type="ORF">GCM10023091_41000</name>
</gene>
<protein>
    <recommendedName>
        <fullName evidence="9 10">Lon protease</fullName>
        <ecNumber evidence="9 10">3.4.21.53</ecNumber>
    </recommendedName>
    <alternativeName>
        <fullName evidence="9">ATP-dependent protease La</fullName>
    </alternativeName>
</protein>
<name>A0ABP8M9J2_9BACT</name>
<keyword evidence="3 9" id="KW-0645">Protease</keyword>
<dbReference type="Gene3D" id="1.20.5.5270">
    <property type="match status" value="1"/>
</dbReference>
<keyword evidence="8 9" id="KW-0346">Stress response</keyword>
<dbReference type="Pfam" id="PF05362">
    <property type="entry name" value="Lon_C"/>
    <property type="match status" value="1"/>
</dbReference>
<evidence type="ECO:0000256" key="8">
    <source>
        <dbReference type="ARBA" id="ARBA00023016"/>
    </source>
</evidence>
<feature type="binding site" evidence="9">
    <location>
        <begin position="403"/>
        <end position="410"/>
    </location>
    <ligand>
        <name>ATP</name>
        <dbReference type="ChEBI" id="CHEBI:30616"/>
    </ligand>
</feature>
<comment type="function">
    <text evidence="9">ATP-dependent serine protease that mediates the selective degradation of mutant and abnormal proteins as well as certain short-lived regulatory proteins. Required for cellular homeostasis and for survival from DNA damage and developmental changes induced by stress. Degrades polypeptides processively to yield small peptide fragments that are 5 to 10 amino acids long. Binds to DNA in a double-stranded, site-specific manner.</text>
</comment>
<accession>A0ABP8M9J2</accession>
<evidence type="ECO:0000256" key="9">
    <source>
        <dbReference type="HAMAP-Rule" id="MF_01973"/>
    </source>
</evidence>
<comment type="similarity">
    <text evidence="9 10 11 12">Belongs to the peptidase S16 family.</text>
</comment>
<proteinExistence type="evidence at transcript level"/>
<dbReference type="InterPro" id="IPR027065">
    <property type="entry name" value="Lon_Prtase"/>
</dbReference>
<dbReference type="EMBL" id="BAABEY010000036">
    <property type="protein sequence ID" value="GAA4446946.1"/>
    <property type="molecule type" value="Genomic_DNA"/>
</dbReference>
<keyword evidence="5 9" id="KW-0378">Hydrolase</keyword>
<evidence type="ECO:0000313" key="17">
    <source>
        <dbReference type="Proteomes" id="UP001501508"/>
    </source>
</evidence>
<evidence type="ECO:0000259" key="15">
    <source>
        <dbReference type="PROSITE" id="PS51787"/>
    </source>
</evidence>
<dbReference type="Pfam" id="PF00004">
    <property type="entry name" value="AAA"/>
    <property type="match status" value="1"/>
</dbReference>
<dbReference type="InterPro" id="IPR008269">
    <property type="entry name" value="Lon_proteolytic"/>
</dbReference>
<dbReference type="InterPro" id="IPR008268">
    <property type="entry name" value="Peptidase_S16_AS"/>
</dbReference>
<evidence type="ECO:0000256" key="5">
    <source>
        <dbReference type="ARBA" id="ARBA00022801"/>
    </source>
</evidence>
<dbReference type="PROSITE" id="PS51786">
    <property type="entry name" value="LON_PROTEOLYTIC"/>
    <property type="match status" value="1"/>
</dbReference>
<dbReference type="InterPro" id="IPR014721">
    <property type="entry name" value="Ribsml_uS5_D2-typ_fold_subgr"/>
</dbReference>
<dbReference type="SUPFAM" id="SSF88697">
    <property type="entry name" value="PUA domain-like"/>
    <property type="match status" value="1"/>
</dbReference>
<dbReference type="CDD" id="cd19500">
    <property type="entry name" value="RecA-like_Lon"/>
    <property type="match status" value="1"/>
</dbReference>
<dbReference type="PROSITE" id="PS51787">
    <property type="entry name" value="LON_N"/>
    <property type="match status" value="1"/>
</dbReference>
<dbReference type="Gene3D" id="3.40.50.300">
    <property type="entry name" value="P-loop containing nucleotide triphosphate hydrolases"/>
    <property type="match status" value="1"/>
</dbReference>
<dbReference type="InterPro" id="IPR046336">
    <property type="entry name" value="Lon_prtase_N_sf"/>
</dbReference>
<feature type="active site" evidence="9 11">
    <location>
        <position position="726"/>
    </location>
</feature>
<comment type="induction">
    <text evidence="9">By heat shock.</text>
</comment>
<dbReference type="SMART" id="SM00464">
    <property type="entry name" value="LON"/>
    <property type="match status" value="1"/>
</dbReference>